<evidence type="ECO:0000313" key="2">
    <source>
        <dbReference type="EMBL" id="KAF2742340.1"/>
    </source>
</evidence>
<organism evidence="2 3">
    <name type="scientific">Sporormia fimetaria CBS 119925</name>
    <dbReference type="NCBI Taxonomy" id="1340428"/>
    <lineage>
        <taxon>Eukaryota</taxon>
        <taxon>Fungi</taxon>
        <taxon>Dikarya</taxon>
        <taxon>Ascomycota</taxon>
        <taxon>Pezizomycotina</taxon>
        <taxon>Dothideomycetes</taxon>
        <taxon>Pleosporomycetidae</taxon>
        <taxon>Pleosporales</taxon>
        <taxon>Sporormiaceae</taxon>
        <taxon>Sporormia</taxon>
    </lineage>
</organism>
<feature type="domain" description="Heterokaryon incompatibility" evidence="1">
    <location>
        <begin position="74"/>
        <end position="266"/>
    </location>
</feature>
<name>A0A6A6UY58_9PLEO</name>
<accession>A0A6A6UY58</accession>
<evidence type="ECO:0000259" key="1">
    <source>
        <dbReference type="Pfam" id="PF06985"/>
    </source>
</evidence>
<dbReference type="InterPro" id="IPR010730">
    <property type="entry name" value="HET"/>
</dbReference>
<protein>
    <submittedName>
        <fullName evidence="2">HET-domain-containing protein</fullName>
    </submittedName>
</protein>
<dbReference type="AlphaFoldDB" id="A0A6A6UY58"/>
<dbReference type="OrthoDB" id="194358at2759"/>
<evidence type="ECO:0000313" key="3">
    <source>
        <dbReference type="Proteomes" id="UP000799440"/>
    </source>
</evidence>
<dbReference type="PANTHER" id="PTHR24148:SF78">
    <property type="entry name" value="HETEROKARYON INCOMPATIBILITY DOMAIN-CONTAINING PROTEIN"/>
    <property type="match status" value="1"/>
</dbReference>
<gene>
    <name evidence="2" type="ORF">M011DRAFT_472292</name>
</gene>
<dbReference type="PANTHER" id="PTHR24148">
    <property type="entry name" value="ANKYRIN REPEAT DOMAIN-CONTAINING PROTEIN 39 HOMOLOG-RELATED"/>
    <property type="match status" value="1"/>
</dbReference>
<reference evidence="2" key="1">
    <citation type="journal article" date="2020" name="Stud. Mycol.">
        <title>101 Dothideomycetes genomes: a test case for predicting lifestyles and emergence of pathogens.</title>
        <authorList>
            <person name="Haridas S."/>
            <person name="Albert R."/>
            <person name="Binder M."/>
            <person name="Bloem J."/>
            <person name="Labutti K."/>
            <person name="Salamov A."/>
            <person name="Andreopoulos B."/>
            <person name="Baker S."/>
            <person name="Barry K."/>
            <person name="Bills G."/>
            <person name="Bluhm B."/>
            <person name="Cannon C."/>
            <person name="Castanera R."/>
            <person name="Culley D."/>
            <person name="Daum C."/>
            <person name="Ezra D."/>
            <person name="Gonzalez J."/>
            <person name="Henrissat B."/>
            <person name="Kuo A."/>
            <person name="Liang C."/>
            <person name="Lipzen A."/>
            <person name="Lutzoni F."/>
            <person name="Magnuson J."/>
            <person name="Mondo S."/>
            <person name="Nolan M."/>
            <person name="Ohm R."/>
            <person name="Pangilinan J."/>
            <person name="Park H.-J."/>
            <person name="Ramirez L."/>
            <person name="Alfaro M."/>
            <person name="Sun H."/>
            <person name="Tritt A."/>
            <person name="Yoshinaga Y."/>
            <person name="Zwiers L.-H."/>
            <person name="Turgeon B."/>
            <person name="Goodwin S."/>
            <person name="Spatafora J."/>
            <person name="Crous P."/>
            <person name="Grigoriev I."/>
        </authorList>
    </citation>
    <scope>NUCLEOTIDE SEQUENCE</scope>
    <source>
        <strain evidence="2">CBS 119925</strain>
    </source>
</reference>
<dbReference type="EMBL" id="MU006610">
    <property type="protein sequence ID" value="KAF2742340.1"/>
    <property type="molecule type" value="Genomic_DNA"/>
</dbReference>
<keyword evidence="3" id="KW-1185">Reference proteome</keyword>
<dbReference type="Pfam" id="PF06985">
    <property type="entry name" value="HET"/>
    <property type="match status" value="1"/>
</dbReference>
<dbReference type="InterPro" id="IPR052895">
    <property type="entry name" value="HetReg/Transcr_Mod"/>
</dbReference>
<proteinExistence type="predicted"/>
<dbReference type="Proteomes" id="UP000799440">
    <property type="component" value="Unassembled WGS sequence"/>
</dbReference>
<sequence>MRKPLRGKTRPVTLVSSRRRRRLYIYSPLPAGPHSFRLLRLWSHGEDIRQPFAVECELHTYTAQDALNGNVPEYDALSYVWGDSRDTVPILVSGEVLMVTKNLCAALERLARFRHSEGGAVSSKFGSRAVAFIWVDAICINQKDLRERGRQVRHMSTIYARARQVIVWLGEETNTTHTAFDGLYNRIELSQGPESSSYTKKEKDIYQANRSDESGDWLEDAITEDANKGGDLTTERRSDINSEHVKVAIYELLDRPWFRRIWVLQEVAAADAILVVCGKHWIEGRSFCARLVRLSREYQIVSSASNSIRAVLFLIRHRHRRDSWMAVSNDMSSLRIRPLSQLLDMYHSQEASDRHDKVYALLGLRSDLLDVKVLEPDYSVPWSQLFSSVVKLVTNEDIPVLTSDDGETALLRTRIKFLGEVVSVTQSTGWGDGQKLEIASRNTSKYFGGHLNWFMRTAIHSSASRVEAGDLLCALPGTSKPTIIRIIGVNLCIIVIDATGVEEIWGEDLHRSVTWSEIMTASVFFPKTFDLLWDWSKYPSQEQPRIEETHKPVDLAEMENMQPGLQEADESVDVAELENMGLLLEALGNSTTAKSMFEAAWHHLKQRQPHWSYIQATNFLVEQRKGTGTADTVAGLCSMHKRVRSVNKAEELHAEYVNIRKDVEEHRSNHHASLGLVERIKINESRTNRDGQWGSNFGEVGVKEKRENPVRRPFHERFVSYRTDSLE</sequence>